<dbReference type="AlphaFoldDB" id="A0A840QS80"/>
<dbReference type="Gene3D" id="3.40.50.150">
    <property type="entry name" value="Vaccinia Virus protein VP39"/>
    <property type="match status" value="1"/>
</dbReference>
<evidence type="ECO:0000313" key="7">
    <source>
        <dbReference type="EMBL" id="MBB5174366.1"/>
    </source>
</evidence>
<accession>A0A840QS80</accession>
<proteinExistence type="predicted"/>
<keyword evidence="7" id="KW-0830">Ubiquinone</keyword>
<evidence type="ECO:0000256" key="1">
    <source>
        <dbReference type="ARBA" id="ARBA00005189"/>
    </source>
</evidence>
<dbReference type="GO" id="GO:0000234">
    <property type="term" value="F:phosphoethanolamine N-methyltransferase activity"/>
    <property type="evidence" value="ECO:0007669"/>
    <property type="project" value="UniProtKB-EC"/>
</dbReference>
<evidence type="ECO:0000259" key="6">
    <source>
        <dbReference type="Pfam" id="PF13649"/>
    </source>
</evidence>
<comment type="pathway">
    <text evidence="4">Phospholipid metabolism.</text>
</comment>
<dbReference type="InterPro" id="IPR041698">
    <property type="entry name" value="Methyltransf_25"/>
</dbReference>
<dbReference type="SUPFAM" id="SSF53335">
    <property type="entry name" value="S-adenosyl-L-methionine-dependent methyltransferases"/>
    <property type="match status" value="1"/>
</dbReference>
<comment type="catalytic activity">
    <reaction evidence="5">
        <text>phosphoethanolamine + S-adenosyl-L-methionine = N-methylethanolamine phosphate + S-adenosyl-L-homocysteine + H(+)</text>
        <dbReference type="Rhea" id="RHEA:20365"/>
        <dbReference type="ChEBI" id="CHEBI:15378"/>
        <dbReference type="ChEBI" id="CHEBI:57781"/>
        <dbReference type="ChEBI" id="CHEBI:57856"/>
        <dbReference type="ChEBI" id="CHEBI:58190"/>
        <dbReference type="ChEBI" id="CHEBI:59789"/>
        <dbReference type="EC" id="2.1.1.103"/>
    </reaction>
    <physiologicalReaction direction="left-to-right" evidence="5">
        <dbReference type="Rhea" id="RHEA:20366"/>
    </physiologicalReaction>
</comment>
<reference evidence="7 8" key="1">
    <citation type="submission" date="2020-08" db="EMBL/GenBank/DDBJ databases">
        <title>Genomic Encyclopedia of Type Strains, Phase IV (KMG-IV): sequencing the most valuable type-strain genomes for metagenomic binning, comparative biology and taxonomic classification.</title>
        <authorList>
            <person name="Goeker M."/>
        </authorList>
    </citation>
    <scope>NUCLEOTIDE SEQUENCE [LARGE SCALE GENOMIC DNA]</scope>
    <source>
        <strain evidence="7 8">DSM 24696</strain>
    </source>
</reference>
<organism evidence="7 8">
    <name type="scientific">Texcoconibacillus texcoconensis</name>
    <dbReference type="NCBI Taxonomy" id="1095777"/>
    <lineage>
        <taxon>Bacteria</taxon>
        <taxon>Bacillati</taxon>
        <taxon>Bacillota</taxon>
        <taxon>Bacilli</taxon>
        <taxon>Bacillales</taxon>
        <taxon>Bacillaceae</taxon>
        <taxon>Texcoconibacillus</taxon>
    </lineage>
</organism>
<evidence type="ECO:0000256" key="3">
    <source>
        <dbReference type="ARBA" id="ARBA00022679"/>
    </source>
</evidence>
<evidence type="ECO:0000256" key="4">
    <source>
        <dbReference type="ARBA" id="ARBA00025707"/>
    </source>
</evidence>
<sequence length="250" mass="28461">MPLKKGEFVIIPSYEHTIAKLGVTYAHPGGKQCSERILNTHPLTKDQYVLNAGCGSGDISAWLVEKFSVNVIAVDRQAAYIEKAKLKHNHNNLSFEHADLFYTSFPKATFDVIISESVTFFNPIDQLLSRYYNWLKPGGVLYHQELVKEDDHLTTDEKQELCQFYGWHDILSEHEWIVALANAGFSSVSVEERASLINRQQSQSPSSFAVSFDENMSEGEFQLLEKHQELSDRYAFTLGDRYFRSVKGAN</sequence>
<dbReference type="Pfam" id="PF13649">
    <property type="entry name" value="Methyltransf_25"/>
    <property type="match status" value="1"/>
</dbReference>
<dbReference type="RefSeq" id="WP_184664791.1">
    <property type="nucleotide sequence ID" value="NZ_JACHHB010000012.1"/>
</dbReference>
<evidence type="ECO:0000256" key="2">
    <source>
        <dbReference type="ARBA" id="ARBA00022603"/>
    </source>
</evidence>
<feature type="domain" description="Methyltransferase" evidence="6">
    <location>
        <begin position="49"/>
        <end position="139"/>
    </location>
</feature>
<dbReference type="Proteomes" id="UP000551878">
    <property type="component" value="Unassembled WGS sequence"/>
</dbReference>
<dbReference type="EMBL" id="JACHHB010000012">
    <property type="protein sequence ID" value="MBB5174366.1"/>
    <property type="molecule type" value="Genomic_DNA"/>
</dbReference>
<keyword evidence="8" id="KW-1185">Reference proteome</keyword>
<dbReference type="PANTHER" id="PTHR44307:SF2">
    <property type="entry name" value="PHOSPHOETHANOLAMINE METHYLTRANSFERASE ISOFORM X1"/>
    <property type="match status" value="1"/>
</dbReference>
<gene>
    <name evidence="7" type="ORF">HNQ41_002581</name>
</gene>
<protein>
    <submittedName>
        <fullName evidence="7">Ubiquinone/menaquinone biosynthesis C-methylase UbiE</fullName>
    </submittedName>
</protein>
<comment type="pathway">
    <text evidence="1">Lipid metabolism.</text>
</comment>
<comment type="caution">
    <text evidence="7">The sequence shown here is derived from an EMBL/GenBank/DDBJ whole genome shotgun (WGS) entry which is preliminary data.</text>
</comment>
<evidence type="ECO:0000313" key="8">
    <source>
        <dbReference type="Proteomes" id="UP000551878"/>
    </source>
</evidence>
<dbReference type="GO" id="GO:0032259">
    <property type="term" value="P:methylation"/>
    <property type="evidence" value="ECO:0007669"/>
    <property type="project" value="UniProtKB-KW"/>
</dbReference>
<dbReference type="InterPro" id="IPR029063">
    <property type="entry name" value="SAM-dependent_MTases_sf"/>
</dbReference>
<evidence type="ECO:0000256" key="5">
    <source>
        <dbReference type="ARBA" id="ARBA00047622"/>
    </source>
</evidence>
<keyword evidence="3" id="KW-0808">Transferase</keyword>
<name>A0A840QS80_9BACI</name>
<dbReference type="CDD" id="cd02440">
    <property type="entry name" value="AdoMet_MTases"/>
    <property type="match status" value="1"/>
</dbReference>
<keyword evidence="2 7" id="KW-0489">Methyltransferase</keyword>
<dbReference type="PANTHER" id="PTHR44307">
    <property type="entry name" value="PHOSPHOETHANOLAMINE METHYLTRANSFERASE"/>
    <property type="match status" value="1"/>
</dbReference>